<dbReference type="InterPro" id="IPR032675">
    <property type="entry name" value="LRR_dom_sf"/>
</dbReference>
<keyword evidence="6" id="KW-1185">Reference proteome</keyword>
<dbReference type="Pfam" id="PF00410">
    <property type="entry name" value="Ribosomal_S8"/>
    <property type="match status" value="1"/>
</dbReference>
<comment type="similarity">
    <text evidence="1">Belongs to the universal ribosomal protein uS8 family.</text>
</comment>
<dbReference type="AlphaFoldDB" id="A0A0K3CPW4"/>
<dbReference type="Proteomes" id="UP000199069">
    <property type="component" value="Unassembled WGS sequence"/>
</dbReference>
<dbReference type="EMBL" id="CWKI01000009">
    <property type="protein sequence ID" value="CTR09226.1"/>
    <property type="molecule type" value="Genomic_DNA"/>
</dbReference>
<dbReference type="GO" id="GO:0003735">
    <property type="term" value="F:structural constituent of ribosome"/>
    <property type="evidence" value="ECO:0007669"/>
    <property type="project" value="InterPro"/>
</dbReference>
<keyword evidence="2 5" id="KW-0689">Ribosomal protein</keyword>
<evidence type="ECO:0000313" key="5">
    <source>
        <dbReference type="EMBL" id="CTR09226.1"/>
    </source>
</evidence>
<reference evidence="5 6" key="1">
    <citation type="submission" date="2015-07" db="EMBL/GenBank/DDBJ databases">
        <authorList>
            <person name="Cajimat M.N.B."/>
            <person name="Milazzo M.L."/>
            <person name="Fulhorst C.F."/>
        </authorList>
    </citation>
    <scope>NUCLEOTIDE SEQUENCE [LARGE SCALE GENOMIC DNA]</scope>
    <source>
        <strain evidence="5">Single colony</strain>
    </source>
</reference>
<dbReference type="InterPro" id="IPR035987">
    <property type="entry name" value="Ribosomal_uS8_sf"/>
</dbReference>
<dbReference type="SUPFAM" id="SSF56047">
    <property type="entry name" value="Ribosomal protein S8"/>
    <property type="match status" value="1"/>
</dbReference>
<dbReference type="Gene3D" id="3.30.1490.10">
    <property type="match status" value="1"/>
</dbReference>
<sequence length="544" mass="62022">MARHRWVPIAPTRQHLSILSLLLAHGFISSVSYGSTNTSPVSPPDPSSYVSARPSERRVWAELKYRNDRPVLRKMSLVSMPSRKVVLDKDEIRRFVKGSRVKFVRGLTLGELAVVANERGIFEGRDAIRQGLGGEVIARPSIERLRYREWGVSDTRREGGSWAWWLAILRARPEVGQYCQEFNLLATFDSRTGQVAAEDEELSLDDVADLCRAMPNLTTFALSGPRFVSLLPVVLSTLPRLHIVTLREIDPDFWPPSLATRPLPELSLEQPTQLRALEIHNKEFGEAFHLEMSTMIASRILDIVRASPLIETLILRNTPGPEALNDILDAHPNSHLLQRLYVDIQNPRGPPERNGPDYVGESWKLVTSLSRYIQSLPGLETLIIGKECTVFDERSVDALKARKPLRTLAFKEQSFGYSGDTIHDLLPFLKTLSPSHLPRHLVLDYDISGSAEESILDWLPVYANEEFPTEEEVYGDGYRRPKWWHDGSYEEVVRIKEFGDSVNLRMSGRIFEGLPLKPVRDEDLETYNRLRVEHERKRKVRRSV</sequence>
<keyword evidence="3" id="KW-0687">Ribonucleoprotein</keyword>
<dbReference type="GO" id="GO:1990904">
    <property type="term" value="C:ribonucleoprotein complex"/>
    <property type="evidence" value="ECO:0007669"/>
    <property type="project" value="UniProtKB-KW"/>
</dbReference>
<feature type="signal peptide" evidence="4">
    <location>
        <begin position="1"/>
        <end position="34"/>
    </location>
</feature>
<evidence type="ECO:0000313" key="6">
    <source>
        <dbReference type="Proteomes" id="UP000199069"/>
    </source>
</evidence>
<evidence type="ECO:0000256" key="2">
    <source>
        <dbReference type="ARBA" id="ARBA00022980"/>
    </source>
</evidence>
<dbReference type="GO" id="GO:0005840">
    <property type="term" value="C:ribosome"/>
    <property type="evidence" value="ECO:0007669"/>
    <property type="project" value="UniProtKB-KW"/>
</dbReference>
<name>A0A0K3CPW4_RHOTO</name>
<dbReference type="InterPro" id="IPR000630">
    <property type="entry name" value="Ribosomal_uS8"/>
</dbReference>
<proteinExistence type="inferred from homology"/>
<protein>
    <submittedName>
        <fullName evidence="5">BY PROTMAP: gi|342321263|gb|EGU13197.1| Ribosomal protein S8 [Rhodotorula glutinis ATCC 204091]</fullName>
    </submittedName>
</protein>
<dbReference type="STRING" id="5286.A0A0K3CPW4"/>
<gene>
    <name evidence="5" type="primary">FGENESH: predicted gene_9.433</name>
    <name evidence="5" type="ORF">BN2166_0050870</name>
</gene>
<dbReference type="Gene3D" id="3.30.1370.30">
    <property type="match status" value="1"/>
</dbReference>
<feature type="chain" id="PRO_5005495348" evidence="4">
    <location>
        <begin position="35"/>
        <end position="544"/>
    </location>
</feature>
<evidence type="ECO:0000256" key="3">
    <source>
        <dbReference type="ARBA" id="ARBA00023274"/>
    </source>
</evidence>
<dbReference type="Gene3D" id="3.80.10.10">
    <property type="entry name" value="Ribonuclease Inhibitor"/>
    <property type="match status" value="1"/>
</dbReference>
<evidence type="ECO:0000256" key="4">
    <source>
        <dbReference type="SAM" id="SignalP"/>
    </source>
</evidence>
<dbReference type="SUPFAM" id="SSF52047">
    <property type="entry name" value="RNI-like"/>
    <property type="match status" value="1"/>
</dbReference>
<dbReference type="GO" id="GO:0006412">
    <property type="term" value="P:translation"/>
    <property type="evidence" value="ECO:0007669"/>
    <property type="project" value="InterPro"/>
</dbReference>
<accession>A0A0K3CPW4</accession>
<evidence type="ECO:0000256" key="1">
    <source>
        <dbReference type="ARBA" id="ARBA00006471"/>
    </source>
</evidence>
<keyword evidence="4" id="KW-0732">Signal</keyword>
<organism evidence="5 6">
    <name type="scientific">Rhodotorula toruloides</name>
    <name type="common">Yeast</name>
    <name type="synonym">Rhodosporidium toruloides</name>
    <dbReference type="NCBI Taxonomy" id="5286"/>
    <lineage>
        <taxon>Eukaryota</taxon>
        <taxon>Fungi</taxon>
        <taxon>Dikarya</taxon>
        <taxon>Basidiomycota</taxon>
        <taxon>Pucciniomycotina</taxon>
        <taxon>Microbotryomycetes</taxon>
        <taxon>Sporidiobolales</taxon>
        <taxon>Sporidiobolaceae</taxon>
        <taxon>Rhodotorula</taxon>
    </lineage>
</organism>